<organism evidence="1 2">
    <name type="scientific">Cudoniella acicularis</name>
    <dbReference type="NCBI Taxonomy" id="354080"/>
    <lineage>
        <taxon>Eukaryota</taxon>
        <taxon>Fungi</taxon>
        <taxon>Dikarya</taxon>
        <taxon>Ascomycota</taxon>
        <taxon>Pezizomycotina</taxon>
        <taxon>Leotiomycetes</taxon>
        <taxon>Helotiales</taxon>
        <taxon>Tricladiaceae</taxon>
        <taxon>Cudoniella</taxon>
    </lineage>
</organism>
<proteinExistence type="predicted"/>
<reference evidence="1 2" key="1">
    <citation type="submission" date="2020-03" db="EMBL/GenBank/DDBJ databases">
        <title>Draft Genome Sequence of Cudoniella acicularis.</title>
        <authorList>
            <person name="Buettner E."/>
            <person name="Kellner H."/>
        </authorList>
    </citation>
    <scope>NUCLEOTIDE SEQUENCE [LARGE SCALE GENOMIC DNA]</scope>
    <source>
        <strain evidence="1 2">DSM 108380</strain>
    </source>
</reference>
<comment type="caution">
    <text evidence="1">The sequence shown here is derived from an EMBL/GenBank/DDBJ whole genome shotgun (WGS) entry which is preliminary data.</text>
</comment>
<dbReference type="AlphaFoldDB" id="A0A8H4RZM6"/>
<dbReference type="OrthoDB" id="5427059at2759"/>
<name>A0A8H4RZM6_9HELO</name>
<keyword evidence="2" id="KW-1185">Reference proteome</keyword>
<dbReference type="EMBL" id="JAAMPI010000021">
    <property type="protein sequence ID" value="KAF4637477.1"/>
    <property type="molecule type" value="Genomic_DNA"/>
</dbReference>
<dbReference type="Proteomes" id="UP000566819">
    <property type="component" value="Unassembled WGS sequence"/>
</dbReference>
<sequence>MRIYRSIYRYAIFGDLFYYDQDRGEIIGGYRQSHIFLTSCPAWEVEELSTVNDFITDKIMEKWQETEDDFYDSLKDDPTTWDVGRRPYDSEEPFHAAFETPEFEAQREALDSGAIVKFGEDDIHFPNEAWLWAFDYQLRELYTLSTREFFVGTKCSILRRFGYMF</sequence>
<accession>A0A8H4RZM6</accession>
<evidence type="ECO:0000313" key="1">
    <source>
        <dbReference type="EMBL" id="KAF4637477.1"/>
    </source>
</evidence>
<gene>
    <name evidence="1" type="ORF">G7Y89_g577</name>
</gene>
<evidence type="ECO:0000313" key="2">
    <source>
        <dbReference type="Proteomes" id="UP000566819"/>
    </source>
</evidence>
<protein>
    <submittedName>
        <fullName evidence="1">Uncharacterized protein</fullName>
    </submittedName>
</protein>